<dbReference type="STRING" id="79200.A0A165WZK6"/>
<dbReference type="InterPro" id="IPR003851">
    <property type="entry name" value="Znf_Dof"/>
</dbReference>
<dbReference type="PANTHER" id="PTHR31992:SF191">
    <property type="entry name" value="DOF ZINC FINGER PROTEIN"/>
    <property type="match status" value="1"/>
</dbReference>
<feature type="compositionally biased region" description="Low complexity" evidence="10">
    <location>
        <begin position="129"/>
        <end position="147"/>
    </location>
</feature>
<keyword evidence="1 9" id="KW-0479">Metal-binding</keyword>
<dbReference type="PROSITE" id="PS01361">
    <property type="entry name" value="ZF_DOF_1"/>
    <property type="match status" value="1"/>
</dbReference>
<dbReference type="GO" id="GO:0003677">
    <property type="term" value="F:DNA binding"/>
    <property type="evidence" value="ECO:0007669"/>
    <property type="project" value="UniProtKB-UniRule"/>
</dbReference>
<feature type="region of interest" description="Disordered" evidence="10">
    <location>
        <begin position="116"/>
        <end position="158"/>
    </location>
</feature>
<accession>A0A165WZK6</accession>
<comment type="function">
    <text evidence="9">Transcription factor that binds specifically to a 5'-AA[AG]G-3' consensus core sequence.</text>
</comment>
<gene>
    <name evidence="12" type="ORF">DCAR_014844</name>
    <name evidence="13" type="ORF">DCAR_0415994</name>
</gene>
<dbReference type="OMA" id="YHDRAMA"/>
<keyword evidence="6 9" id="KW-0804">Transcription</keyword>
<feature type="compositionally biased region" description="Low complexity" evidence="10">
    <location>
        <begin position="293"/>
        <end position="303"/>
    </location>
</feature>
<dbReference type="EMBL" id="LNRQ01000004">
    <property type="protein sequence ID" value="KZM97794.1"/>
    <property type="molecule type" value="Genomic_DNA"/>
</dbReference>
<reference evidence="13" key="2">
    <citation type="submission" date="2022-03" db="EMBL/GenBank/DDBJ databases">
        <title>Draft title - Genomic analysis of global carrot germplasm unveils the trajectory of domestication and the origin of high carotenoid orange carrot.</title>
        <authorList>
            <person name="Iorizzo M."/>
            <person name="Ellison S."/>
            <person name="Senalik D."/>
            <person name="Macko-Podgorni A."/>
            <person name="Grzebelus D."/>
            <person name="Bostan H."/>
            <person name="Rolling W."/>
            <person name="Curaba J."/>
            <person name="Simon P."/>
        </authorList>
    </citation>
    <scope>NUCLEOTIDE SEQUENCE</scope>
    <source>
        <tissue evidence="13">Leaf</tissue>
    </source>
</reference>
<dbReference type="GO" id="GO:0008270">
    <property type="term" value="F:zinc ion binding"/>
    <property type="evidence" value="ECO:0007669"/>
    <property type="project" value="UniProtKB-KW"/>
</dbReference>
<name>A0A165WZK6_DAUCS</name>
<keyword evidence="4 9" id="KW-0805">Transcription regulation</keyword>
<keyword evidence="5 8" id="KW-0238">DNA-binding</keyword>
<feature type="compositionally biased region" description="Polar residues" evidence="10">
    <location>
        <begin position="325"/>
        <end position="348"/>
    </location>
</feature>
<sequence>MVFSSIPPYLDPPNWQQNPHNYFRSGNNDLLPPAPPPAPPQQHGVGGAGSIRPGSMVDQARMANIPMPEAALKCPRCESTHTKFCYFNNYSLSQPRHFCKTCRRYWTRGGALRSVPVGGGCRRNKRSSKGSSSSASKSEPANSGSSNTTLPSYNTNAATPPTSSMLGGLITSQIPQLRFLPPLNHLMDYATPGRETAGFSYGGSTSGTPVVSTSEMNFQMGSNLFSGSSGGGLEQWRLHQMPQFPNFLGGFDPSMSHSGVLYQINNQDGGVEASKLSSSSSMMSQLASVKMEANNNNNNNNQNHESSSARQFTAAPVEGNEHHWSTNVGTTAWTDLSGFSPSSTSNPL</sequence>
<evidence type="ECO:0000259" key="11">
    <source>
        <dbReference type="PROSITE" id="PS50884"/>
    </source>
</evidence>
<protein>
    <recommendedName>
        <fullName evidence="9">Dof zinc finger protein</fullName>
    </recommendedName>
</protein>
<dbReference type="GO" id="GO:0005634">
    <property type="term" value="C:nucleus"/>
    <property type="evidence" value="ECO:0007669"/>
    <property type="project" value="UniProtKB-SubCell"/>
</dbReference>
<evidence type="ECO:0000256" key="2">
    <source>
        <dbReference type="ARBA" id="ARBA00022771"/>
    </source>
</evidence>
<proteinExistence type="predicted"/>
<organism evidence="12">
    <name type="scientific">Daucus carota subsp. sativus</name>
    <name type="common">Carrot</name>
    <dbReference type="NCBI Taxonomy" id="79200"/>
    <lineage>
        <taxon>Eukaryota</taxon>
        <taxon>Viridiplantae</taxon>
        <taxon>Streptophyta</taxon>
        <taxon>Embryophyta</taxon>
        <taxon>Tracheophyta</taxon>
        <taxon>Spermatophyta</taxon>
        <taxon>Magnoliopsida</taxon>
        <taxon>eudicotyledons</taxon>
        <taxon>Gunneridae</taxon>
        <taxon>Pentapetalae</taxon>
        <taxon>asterids</taxon>
        <taxon>campanulids</taxon>
        <taxon>Apiales</taxon>
        <taxon>Apiaceae</taxon>
        <taxon>Apioideae</taxon>
        <taxon>Scandiceae</taxon>
        <taxon>Daucinae</taxon>
        <taxon>Daucus</taxon>
        <taxon>Daucus sect. Daucus</taxon>
    </lineage>
</organism>
<dbReference type="Proteomes" id="UP000077755">
    <property type="component" value="Chromosome 4"/>
</dbReference>
<feature type="region of interest" description="Disordered" evidence="10">
    <location>
        <begin position="23"/>
        <end position="53"/>
    </location>
</feature>
<dbReference type="OrthoDB" id="1927254at2759"/>
<evidence type="ECO:0000256" key="10">
    <source>
        <dbReference type="SAM" id="MobiDB-lite"/>
    </source>
</evidence>
<dbReference type="KEGG" id="dcr:108216586"/>
<comment type="subcellular location">
    <subcellularLocation>
        <location evidence="8 9">Nucleus</location>
    </subcellularLocation>
</comment>
<dbReference type="AlphaFoldDB" id="A0A165WZK6"/>
<evidence type="ECO:0000256" key="1">
    <source>
        <dbReference type="ARBA" id="ARBA00022723"/>
    </source>
</evidence>
<evidence type="ECO:0000313" key="14">
    <source>
        <dbReference type="Proteomes" id="UP000077755"/>
    </source>
</evidence>
<keyword evidence="7 8" id="KW-0539">Nucleus</keyword>
<dbReference type="Gramene" id="KZM97794">
    <property type="protein sequence ID" value="KZM97794"/>
    <property type="gene ID" value="DCAR_014844"/>
</dbReference>
<dbReference type="PANTHER" id="PTHR31992">
    <property type="entry name" value="DOF ZINC FINGER PROTEIN DOF1.4-RELATED"/>
    <property type="match status" value="1"/>
</dbReference>
<evidence type="ECO:0000256" key="6">
    <source>
        <dbReference type="ARBA" id="ARBA00023163"/>
    </source>
</evidence>
<evidence type="ECO:0000256" key="4">
    <source>
        <dbReference type="ARBA" id="ARBA00023015"/>
    </source>
</evidence>
<evidence type="ECO:0000256" key="5">
    <source>
        <dbReference type="ARBA" id="ARBA00023125"/>
    </source>
</evidence>
<dbReference type="EMBL" id="CP093346">
    <property type="protein sequence ID" value="WOG96658.1"/>
    <property type="molecule type" value="Genomic_DNA"/>
</dbReference>
<feature type="region of interest" description="Disordered" evidence="10">
    <location>
        <begin position="293"/>
        <end position="348"/>
    </location>
</feature>
<feature type="domain" description="Dof-type" evidence="11">
    <location>
        <begin position="72"/>
        <end position="126"/>
    </location>
</feature>
<reference evidence="12" key="1">
    <citation type="journal article" date="2016" name="Nat. Genet.">
        <title>A high-quality carrot genome assembly provides new insights into carotenoid accumulation and asterid genome evolution.</title>
        <authorList>
            <person name="Iorizzo M."/>
            <person name="Ellison S."/>
            <person name="Senalik D."/>
            <person name="Zeng P."/>
            <person name="Satapoomin P."/>
            <person name="Huang J."/>
            <person name="Bowman M."/>
            <person name="Iovene M."/>
            <person name="Sanseverino W."/>
            <person name="Cavagnaro P."/>
            <person name="Yildiz M."/>
            <person name="Macko-Podgorni A."/>
            <person name="Moranska E."/>
            <person name="Grzebelus E."/>
            <person name="Grzebelus D."/>
            <person name="Ashrafi H."/>
            <person name="Zheng Z."/>
            <person name="Cheng S."/>
            <person name="Spooner D."/>
            <person name="Van Deynze A."/>
            <person name="Simon P."/>
        </authorList>
    </citation>
    <scope>NUCLEOTIDE SEQUENCE [LARGE SCALE GENOMIC DNA]</scope>
    <source>
        <tissue evidence="12">Leaf</tissue>
    </source>
</reference>
<feature type="compositionally biased region" description="Polar residues" evidence="10">
    <location>
        <begin position="148"/>
        <end position="158"/>
    </location>
</feature>
<evidence type="ECO:0000256" key="9">
    <source>
        <dbReference type="RuleBase" id="RU369094"/>
    </source>
</evidence>
<evidence type="ECO:0000256" key="8">
    <source>
        <dbReference type="PROSITE-ProRule" id="PRU00071"/>
    </source>
</evidence>
<dbReference type="PROSITE" id="PS50884">
    <property type="entry name" value="ZF_DOF_2"/>
    <property type="match status" value="1"/>
</dbReference>
<keyword evidence="3 9" id="KW-0862">Zinc</keyword>
<dbReference type="GO" id="GO:0003700">
    <property type="term" value="F:DNA-binding transcription factor activity"/>
    <property type="evidence" value="ECO:0007669"/>
    <property type="project" value="UniProtKB-UniRule"/>
</dbReference>
<keyword evidence="2 8" id="KW-0863">Zinc-finger</keyword>
<evidence type="ECO:0000256" key="7">
    <source>
        <dbReference type="ARBA" id="ARBA00023242"/>
    </source>
</evidence>
<dbReference type="Pfam" id="PF02701">
    <property type="entry name" value="Zn_ribbon_Dof"/>
    <property type="match status" value="1"/>
</dbReference>
<dbReference type="InterPro" id="IPR045174">
    <property type="entry name" value="Dof"/>
</dbReference>
<evidence type="ECO:0000313" key="13">
    <source>
        <dbReference type="EMBL" id="WOG96658.1"/>
    </source>
</evidence>
<evidence type="ECO:0000256" key="3">
    <source>
        <dbReference type="ARBA" id="ARBA00022833"/>
    </source>
</evidence>
<evidence type="ECO:0000313" key="12">
    <source>
        <dbReference type="EMBL" id="KZM97794.1"/>
    </source>
</evidence>
<keyword evidence="14" id="KW-1185">Reference proteome</keyword>